<proteinExistence type="predicted"/>
<evidence type="ECO:0000313" key="1">
    <source>
        <dbReference type="EMBL" id="MFC4727654.1"/>
    </source>
</evidence>
<keyword evidence="2" id="KW-1185">Reference proteome</keyword>
<protein>
    <recommendedName>
        <fullName evidence="3">JAB domain-containing protein</fullName>
    </recommendedName>
</protein>
<name>A0ABV9NK27_9GAMM</name>
<evidence type="ECO:0008006" key="3">
    <source>
        <dbReference type="Google" id="ProtNLM"/>
    </source>
</evidence>
<accession>A0ABV9NK27</accession>
<dbReference type="EMBL" id="JBHSGG010000015">
    <property type="protein sequence ID" value="MFC4727654.1"/>
    <property type="molecule type" value="Genomic_DNA"/>
</dbReference>
<dbReference type="RefSeq" id="WP_377003666.1">
    <property type="nucleotide sequence ID" value="NZ_JBHSGG010000015.1"/>
</dbReference>
<organism evidence="1 2">
    <name type="scientific">Coralloluteibacterium thermophilum</name>
    <dbReference type="NCBI Taxonomy" id="2707049"/>
    <lineage>
        <taxon>Bacteria</taxon>
        <taxon>Pseudomonadati</taxon>
        <taxon>Pseudomonadota</taxon>
        <taxon>Gammaproteobacteria</taxon>
        <taxon>Lysobacterales</taxon>
        <taxon>Lysobacteraceae</taxon>
        <taxon>Coralloluteibacterium</taxon>
    </lineage>
</organism>
<comment type="caution">
    <text evidence="1">The sequence shown here is derived from an EMBL/GenBank/DDBJ whole genome shotgun (WGS) entry which is preliminary data.</text>
</comment>
<gene>
    <name evidence="1" type="ORF">ACFO3Q_05670</name>
</gene>
<dbReference type="Proteomes" id="UP001595892">
    <property type="component" value="Unassembled WGS sequence"/>
</dbReference>
<evidence type="ECO:0000313" key="2">
    <source>
        <dbReference type="Proteomes" id="UP001595892"/>
    </source>
</evidence>
<reference evidence="2" key="1">
    <citation type="journal article" date="2019" name="Int. J. Syst. Evol. Microbiol.">
        <title>The Global Catalogue of Microorganisms (GCM) 10K type strain sequencing project: providing services to taxonomists for standard genome sequencing and annotation.</title>
        <authorList>
            <consortium name="The Broad Institute Genomics Platform"/>
            <consortium name="The Broad Institute Genome Sequencing Center for Infectious Disease"/>
            <person name="Wu L."/>
            <person name="Ma J."/>
        </authorList>
    </citation>
    <scope>NUCLEOTIDE SEQUENCE [LARGE SCALE GENOMIC DNA]</scope>
    <source>
        <strain evidence="2">CGMCC 1.13574</strain>
    </source>
</reference>
<sequence length="270" mass="29439">MTERQVVRALGRPWSSRFGHGGLTYGWQSPDGQDRLQVEFEVASSRSDTRVVAVGGRCDGATISSFPDGEVARAAYGELAKHEGIVPPHIAVSDEVFHLVFASSSASRKTDSLEYIPAGQTPRQWRQMVSVHSHRDAAPVARHLEAAEAAARATNNPHFQILHRADDDSEAAIAYPVLGGGFVEYMVIRMLAREEGPLVLLHHSREYADRHDAVEAFVERESAKAADRLVALTAIPAVHPPRLGSNEALYFTTNGGDDGTVWVQGTEVPR</sequence>